<dbReference type="Proteomes" id="UP000199341">
    <property type="component" value="Unassembled WGS sequence"/>
</dbReference>
<dbReference type="Pfam" id="PF00583">
    <property type="entry name" value="Acetyltransf_1"/>
    <property type="match status" value="2"/>
</dbReference>
<feature type="domain" description="N-acetyltransferase" evidence="4">
    <location>
        <begin position="1"/>
        <end position="133"/>
    </location>
</feature>
<organism evidence="5 6">
    <name type="scientific">Actinacidiphila guanduensis</name>
    <dbReference type="NCBI Taxonomy" id="310781"/>
    <lineage>
        <taxon>Bacteria</taxon>
        <taxon>Bacillati</taxon>
        <taxon>Actinomycetota</taxon>
        <taxon>Actinomycetes</taxon>
        <taxon>Kitasatosporales</taxon>
        <taxon>Streptomycetaceae</taxon>
        <taxon>Actinacidiphila</taxon>
    </lineage>
</organism>
<feature type="region of interest" description="Disordered" evidence="3">
    <location>
        <begin position="115"/>
        <end position="134"/>
    </location>
</feature>
<dbReference type="CDD" id="cd04301">
    <property type="entry name" value="NAT_SF"/>
    <property type="match status" value="2"/>
</dbReference>
<keyword evidence="2" id="KW-0012">Acyltransferase</keyword>
<dbReference type="EMBL" id="FNIE01000011">
    <property type="protein sequence ID" value="SDO61858.1"/>
    <property type="molecule type" value="Genomic_DNA"/>
</dbReference>
<sequence>MTTTLRPVGPERREADGTRARTYTVCVNSRPVGGVELGTDRRYGPTVGRINALAIDAPDRGRGRGTVAALAAEEVLRQWGCTRVETAVPAAADHALRMAAALGYTERNRTMRLELDGSPSGARHPLPAGSTLRPLRDDEYDEWRAHEREGFIASLTSRGVPHEQALAHEAGAYAYALPDGPATPGTELLVLEHEGTVVGHLWLRTTDPGWVFSVEVLAEQRGHGHGRTLMLAAADRTRHAGARTLQLNVFAGNTPALTLYESLGFRPIDHHFHKPLL</sequence>
<dbReference type="RefSeq" id="WP_093786573.1">
    <property type="nucleotide sequence ID" value="NZ_FNIE01000011.1"/>
</dbReference>
<reference evidence="5 6" key="1">
    <citation type="submission" date="2016-10" db="EMBL/GenBank/DDBJ databases">
        <authorList>
            <person name="de Groot N.N."/>
        </authorList>
    </citation>
    <scope>NUCLEOTIDE SEQUENCE [LARGE SCALE GENOMIC DNA]</scope>
    <source>
        <strain evidence="5 6">CGMCC 4.2022</strain>
    </source>
</reference>
<dbReference type="PROSITE" id="PS51186">
    <property type="entry name" value="GNAT"/>
    <property type="match status" value="2"/>
</dbReference>
<evidence type="ECO:0000256" key="2">
    <source>
        <dbReference type="ARBA" id="ARBA00023315"/>
    </source>
</evidence>
<gene>
    <name evidence="5" type="ORF">SAMN05216259_11140</name>
</gene>
<dbReference type="STRING" id="310781.SAMN05216259_11140"/>
<evidence type="ECO:0000256" key="3">
    <source>
        <dbReference type="SAM" id="MobiDB-lite"/>
    </source>
</evidence>
<dbReference type="InterPro" id="IPR000182">
    <property type="entry name" value="GNAT_dom"/>
</dbReference>
<dbReference type="GO" id="GO:0005840">
    <property type="term" value="C:ribosome"/>
    <property type="evidence" value="ECO:0007669"/>
    <property type="project" value="UniProtKB-KW"/>
</dbReference>
<keyword evidence="1" id="KW-0808">Transferase</keyword>
<accession>A0A1H0L0W4</accession>
<name>A0A1H0L0W4_9ACTN</name>
<keyword evidence="5" id="KW-0687">Ribonucleoprotein</keyword>
<dbReference type="AlphaFoldDB" id="A0A1H0L0W4"/>
<dbReference type="Gene3D" id="3.40.630.30">
    <property type="match status" value="2"/>
</dbReference>
<feature type="domain" description="N-acetyltransferase" evidence="4">
    <location>
        <begin position="130"/>
        <end position="277"/>
    </location>
</feature>
<keyword evidence="5" id="KW-0689">Ribosomal protein</keyword>
<keyword evidence="6" id="KW-1185">Reference proteome</keyword>
<evidence type="ECO:0000313" key="6">
    <source>
        <dbReference type="Proteomes" id="UP000199341"/>
    </source>
</evidence>
<dbReference type="SUPFAM" id="SSF55729">
    <property type="entry name" value="Acyl-CoA N-acyltransferases (Nat)"/>
    <property type="match status" value="2"/>
</dbReference>
<dbReference type="InterPro" id="IPR016181">
    <property type="entry name" value="Acyl_CoA_acyltransferase"/>
</dbReference>
<dbReference type="OrthoDB" id="3381976at2"/>
<evidence type="ECO:0000259" key="4">
    <source>
        <dbReference type="PROSITE" id="PS51186"/>
    </source>
</evidence>
<evidence type="ECO:0000313" key="5">
    <source>
        <dbReference type="EMBL" id="SDO61858.1"/>
    </source>
</evidence>
<evidence type="ECO:0000256" key="1">
    <source>
        <dbReference type="ARBA" id="ARBA00022679"/>
    </source>
</evidence>
<protein>
    <submittedName>
        <fullName evidence="5">Ribosomal protein S18 acetylase RimI</fullName>
    </submittedName>
</protein>
<dbReference type="InterPro" id="IPR050832">
    <property type="entry name" value="Bact_Acetyltransf"/>
</dbReference>
<proteinExistence type="predicted"/>
<dbReference type="PANTHER" id="PTHR43877">
    <property type="entry name" value="AMINOALKYLPHOSPHONATE N-ACETYLTRANSFERASE-RELATED-RELATED"/>
    <property type="match status" value="1"/>
</dbReference>
<dbReference type="GO" id="GO:0016747">
    <property type="term" value="F:acyltransferase activity, transferring groups other than amino-acyl groups"/>
    <property type="evidence" value="ECO:0007669"/>
    <property type="project" value="InterPro"/>
</dbReference>